<dbReference type="RefSeq" id="XP_013230516.1">
    <property type="nucleotide sequence ID" value="XM_013375062.1"/>
</dbReference>
<dbReference type="Gene3D" id="3.40.50.1910">
    <property type="match status" value="2"/>
</dbReference>
<dbReference type="InterPro" id="IPR043154">
    <property type="entry name" value="Sec-1-like_dom1"/>
</dbReference>
<feature type="compositionally biased region" description="Polar residues" evidence="2">
    <location>
        <begin position="1"/>
        <end position="19"/>
    </location>
</feature>
<organism evidence="3 4">
    <name type="scientific">Eimeria tenella</name>
    <name type="common">Coccidian parasite</name>
    <dbReference type="NCBI Taxonomy" id="5802"/>
    <lineage>
        <taxon>Eukaryota</taxon>
        <taxon>Sar</taxon>
        <taxon>Alveolata</taxon>
        <taxon>Apicomplexa</taxon>
        <taxon>Conoidasida</taxon>
        <taxon>Coccidia</taxon>
        <taxon>Eucoccidiorida</taxon>
        <taxon>Eimeriorina</taxon>
        <taxon>Eimeriidae</taxon>
        <taxon>Eimeria</taxon>
    </lineage>
</organism>
<dbReference type="Proteomes" id="UP000030747">
    <property type="component" value="Unassembled WGS sequence"/>
</dbReference>
<feature type="region of interest" description="Disordered" evidence="2">
    <location>
        <begin position="817"/>
        <end position="843"/>
    </location>
</feature>
<protein>
    <submittedName>
        <fullName evidence="3">Sec1 family domain-containing protein, putative</fullName>
    </submittedName>
</protein>
<comment type="similarity">
    <text evidence="1">Belongs to the STXBP/unc-18/SEC1 family.</text>
</comment>
<feature type="compositionally biased region" description="Low complexity" evidence="2">
    <location>
        <begin position="22"/>
        <end position="35"/>
    </location>
</feature>
<feature type="compositionally biased region" description="Polar residues" evidence="2">
    <location>
        <begin position="827"/>
        <end position="843"/>
    </location>
</feature>
<dbReference type="Gene3D" id="1.25.40.850">
    <property type="match status" value="1"/>
</dbReference>
<dbReference type="Gene3D" id="3.90.830.10">
    <property type="entry name" value="Syntaxin Binding Protein 1, Chain A, domain 2"/>
    <property type="match status" value="1"/>
</dbReference>
<dbReference type="InterPro" id="IPR027482">
    <property type="entry name" value="Sec1-like_dom2"/>
</dbReference>
<evidence type="ECO:0000313" key="4">
    <source>
        <dbReference type="Proteomes" id="UP000030747"/>
    </source>
</evidence>
<dbReference type="InterPro" id="IPR043155">
    <property type="entry name" value="VPS33_dom3b"/>
</dbReference>
<dbReference type="VEuPathDB" id="ToxoDB:ETH2_0911900"/>
<dbReference type="GeneID" id="25254061"/>
<sequence>MPSELSASAHSSQHNETPQFSPPSGSSGVPTPAAAKGASTDEASDVVMETCAAVSAYYRRMFLDALSTVEGHKLLVLEDSLASPVSHIVDASSLQQHGVDRCFALKAVPICLTSVPQQTAVAPTVLFFCRPRLSRLPLIIQHINYIESSFPQAQASLKAAGGLQGVAARAPQGVSQPTSSDAVLWRYPLPPVSSQSGRKYVVVLVSEPSDYIASELRRLLSACTPAAPATATGAANGASSLPAAAAALISNLGNSLLPLGATNSAAAGTPFSSSSGSSSVSPDCVVVTHCPLKLFPVDRDVLSLEIPNFFRAYHGQGDVSLCRSVAAAIDVLQEQQRQQLIPNLRCIGSAAKAVSDFLILKRKQQQQKQRLQDPCLNLIASPKEPVALQVPPVYSVLDAEDCGVSPSGVSAGCSLALGAEVGDAAAASGCTGQAALALPHLLHMLVLFDRRVDLVSPLCTDFTYQGLLDSILGVDGTGVEVPKHILQQQQQQQPQQQQQQPQQQLCEPLPGSGSSNSSPGPGSSILIERGRGQRVSLAGDSLFMSLRDCHQSLVGSKLHKIASEIKETYTQKDGLRTIEDISCFMTKFKRKQQEHASLSLHVKLASFVSAVFKDPNFHNRLCLEDKLLQGSGGGGPAALLPGQQRSNNLGEAFERLIDESAATEAAAASGCCSAAATTLHEVYRLLCLASVTGGGIKPTQLKPLLHGLVQQHGVRELRRIAYLQRVGLLREQNSQKKVKGAAAAVGPEAWRFVRDKCQLMLEENEAMQGIAYVCSGYSPLSVRLLQLLHETPLGWRAIPGVLNSMWGPALEIRQQQPQPPALQQLQSPVTQQKQQFQGEGSNTPSAPPLLVLVLYIGGVSHAEIAAIRRLNELERDGKVKADRRPPNTRIQYLILTTEIINTRQLFHCMLDDVD</sequence>
<dbReference type="Gene3D" id="3.40.50.2060">
    <property type="match status" value="1"/>
</dbReference>
<feature type="region of interest" description="Disordered" evidence="2">
    <location>
        <begin position="485"/>
        <end position="526"/>
    </location>
</feature>
<evidence type="ECO:0000256" key="1">
    <source>
        <dbReference type="ARBA" id="ARBA00009884"/>
    </source>
</evidence>
<dbReference type="InterPro" id="IPR043127">
    <property type="entry name" value="Sec-1-like_dom3a"/>
</dbReference>
<dbReference type="EMBL" id="HG674657">
    <property type="protein sequence ID" value="CDJ39763.1"/>
    <property type="molecule type" value="Genomic_DNA"/>
</dbReference>
<keyword evidence="4" id="KW-1185">Reference proteome</keyword>
<feature type="compositionally biased region" description="Low complexity" evidence="2">
    <location>
        <begin position="487"/>
        <end position="524"/>
    </location>
</feature>
<feature type="region of interest" description="Disordered" evidence="2">
    <location>
        <begin position="1"/>
        <end position="41"/>
    </location>
</feature>
<dbReference type="AlphaFoldDB" id="U6KS55"/>
<proteinExistence type="inferred from homology"/>
<dbReference type="SUPFAM" id="SSF56815">
    <property type="entry name" value="Sec1/munc18-like (SM) proteins"/>
    <property type="match status" value="2"/>
</dbReference>
<accession>U6KS55</accession>
<dbReference type="InterPro" id="IPR036045">
    <property type="entry name" value="Sec1-like_sf"/>
</dbReference>
<dbReference type="OrthoDB" id="10262287at2759"/>
<evidence type="ECO:0000256" key="2">
    <source>
        <dbReference type="SAM" id="MobiDB-lite"/>
    </source>
</evidence>
<dbReference type="OMA" id="LCTDFTY"/>
<evidence type="ECO:0000313" key="3">
    <source>
        <dbReference type="EMBL" id="CDJ39763.1"/>
    </source>
</evidence>
<reference evidence="3" key="1">
    <citation type="submission" date="2013-10" db="EMBL/GenBank/DDBJ databases">
        <title>Genomic analysis of the causative agents of coccidiosis in chickens.</title>
        <authorList>
            <person name="Reid A.J."/>
            <person name="Blake D."/>
            <person name="Billington K."/>
            <person name="Browne H."/>
            <person name="Dunn M."/>
            <person name="Hung S."/>
            <person name="Kawahara F."/>
            <person name="Miranda-Saavedra D."/>
            <person name="Mourier T."/>
            <person name="Nagra H."/>
            <person name="Otto T.D."/>
            <person name="Rawlings N."/>
            <person name="Sanchez A."/>
            <person name="Sanders M."/>
            <person name="Subramaniam C."/>
            <person name="Tay Y."/>
            <person name="Dear P."/>
            <person name="Doerig C."/>
            <person name="Gruber A."/>
            <person name="Parkinson J."/>
            <person name="Shirley M."/>
            <person name="Wan K.L."/>
            <person name="Berriman M."/>
            <person name="Tomley F."/>
            <person name="Pain A."/>
        </authorList>
    </citation>
    <scope>NUCLEOTIDE SEQUENCE [LARGE SCALE GENOMIC DNA]</scope>
    <source>
        <strain evidence="3">Houghton</strain>
    </source>
</reference>
<dbReference type="VEuPathDB" id="ToxoDB:ETH_00024755"/>
<gene>
    <name evidence="3" type="ORF">ETH_00024755</name>
</gene>
<dbReference type="Pfam" id="PF00995">
    <property type="entry name" value="Sec1"/>
    <property type="match status" value="1"/>
</dbReference>
<dbReference type="PANTHER" id="PTHR11679">
    <property type="entry name" value="VESICLE PROTEIN SORTING-ASSOCIATED"/>
    <property type="match status" value="1"/>
</dbReference>
<dbReference type="InterPro" id="IPR001619">
    <property type="entry name" value="Sec1-like"/>
</dbReference>
<name>U6KS55_EIMTE</name>
<reference evidence="3" key="2">
    <citation type="submission" date="2013-10" db="EMBL/GenBank/DDBJ databases">
        <authorList>
            <person name="Aslett M."/>
        </authorList>
    </citation>
    <scope>NUCLEOTIDE SEQUENCE [LARGE SCALE GENOMIC DNA]</scope>
    <source>
        <strain evidence="3">Houghton</strain>
    </source>
</reference>
<dbReference type="GO" id="GO:0016192">
    <property type="term" value="P:vesicle-mediated transport"/>
    <property type="evidence" value="ECO:0007669"/>
    <property type="project" value="InterPro"/>
</dbReference>